<dbReference type="AlphaFoldDB" id="A0AAV4W9G9"/>
<accession>A0AAV4W9G9</accession>
<organism evidence="1 2">
    <name type="scientific">Caerostris extrusa</name>
    <name type="common">Bark spider</name>
    <name type="synonym">Caerostris bankana</name>
    <dbReference type="NCBI Taxonomy" id="172846"/>
    <lineage>
        <taxon>Eukaryota</taxon>
        <taxon>Metazoa</taxon>
        <taxon>Ecdysozoa</taxon>
        <taxon>Arthropoda</taxon>
        <taxon>Chelicerata</taxon>
        <taxon>Arachnida</taxon>
        <taxon>Araneae</taxon>
        <taxon>Araneomorphae</taxon>
        <taxon>Entelegynae</taxon>
        <taxon>Araneoidea</taxon>
        <taxon>Araneidae</taxon>
        <taxon>Caerostris</taxon>
    </lineage>
</organism>
<protein>
    <submittedName>
        <fullName evidence="1">Uncharacterized protein</fullName>
    </submittedName>
</protein>
<evidence type="ECO:0000313" key="1">
    <source>
        <dbReference type="EMBL" id="GIY78710.1"/>
    </source>
</evidence>
<dbReference type="EMBL" id="BPLR01015783">
    <property type="protein sequence ID" value="GIY78710.1"/>
    <property type="molecule type" value="Genomic_DNA"/>
</dbReference>
<evidence type="ECO:0000313" key="2">
    <source>
        <dbReference type="Proteomes" id="UP001054945"/>
    </source>
</evidence>
<gene>
    <name evidence="1" type="ORF">CEXT_202511</name>
</gene>
<comment type="caution">
    <text evidence="1">The sequence shown here is derived from an EMBL/GenBank/DDBJ whole genome shotgun (WGS) entry which is preliminary data.</text>
</comment>
<sequence>MRHIMLVDYISTGKPLRIFLPSAQLCAARTLITAKRHIRNTWKDKEDSHGKGISLTVVGLDGISGKFVDLRVVFCGFADSNVG</sequence>
<name>A0AAV4W9G9_CAEEX</name>
<reference evidence="1 2" key="1">
    <citation type="submission" date="2021-06" db="EMBL/GenBank/DDBJ databases">
        <title>Caerostris extrusa draft genome.</title>
        <authorList>
            <person name="Kono N."/>
            <person name="Arakawa K."/>
        </authorList>
    </citation>
    <scope>NUCLEOTIDE SEQUENCE [LARGE SCALE GENOMIC DNA]</scope>
</reference>
<dbReference type="Proteomes" id="UP001054945">
    <property type="component" value="Unassembled WGS sequence"/>
</dbReference>
<proteinExistence type="predicted"/>
<keyword evidence="2" id="KW-1185">Reference proteome</keyword>